<protein>
    <submittedName>
        <fullName evidence="2">Uncharacterized protein</fullName>
    </submittedName>
</protein>
<organism evidence="2 3">
    <name type="scientific">Rathayibacter rathayi</name>
    <name type="common">Corynebacterium rathayi</name>
    <dbReference type="NCBI Taxonomy" id="33887"/>
    <lineage>
        <taxon>Bacteria</taxon>
        <taxon>Bacillati</taxon>
        <taxon>Actinomycetota</taxon>
        <taxon>Actinomycetes</taxon>
        <taxon>Micrococcales</taxon>
        <taxon>Microbacteriaceae</taxon>
        <taxon>Rathayibacter</taxon>
    </lineage>
</organism>
<feature type="region of interest" description="Disordered" evidence="1">
    <location>
        <begin position="42"/>
        <end position="66"/>
    </location>
</feature>
<evidence type="ECO:0000256" key="1">
    <source>
        <dbReference type="SAM" id="MobiDB-lite"/>
    </source>
</evidence>
<dbReference type="AlphaFoldDB" id="A0ABD6W665"/>
<evidence type="ECO:0000313" key="3">
    <source>
        <dbReference type="Proteomes" id="UP000237881"/>
    </source>
</evidence>
<gene>
    <name evidence="2" type="ORF">C5C04_12115</name>
</gene>
<dbReference type="EMBL" id="PSUL01000033">
    <property type="protein sequence ID" value="PPF11480.1"/>
    <property type="molecule type" value="Genomic_DNA"/>
</dbReference>
<dbReference type="Proteomes" id="UP000237881">
    <property type="component" value="Unassembled WGS sequence"/>
</dbReference>
<accession>A0ABD6W665</accession>
<comment type="caution">
    <text evidence="2">The sequence shown here is derived from an EMBL/GenBank/DDBJ whole genome shotgun (WGS) entry which is preliminary data.</text>
</comment>
<evidence type="ECO:0000313" key="2">
    <source>
        <dbReference type="EMBL" id="PPF11480.1"/>
    </source>
</evidence>
<sequence length="66" mass="7191">MIGVDPAGALIRRYLDEHGGPRHSFSVESRSRTLVPTFVGEGLRLRPGPVPRGGDRDQGEFSACQE</sequence>
<reference evidence="2 3" key="1">
    <citation type="submission" date="2018-02" db="EMBL/GenBank/DDBJ databases">
        <title>Bacteriophage NCPPB3778 and a type I-E CRISPR drive the evolution of the US Biological Select Agent, Rathayibacter toxicus.</title>
        <authorList>
            <person name="Davis E.W.II."/>
            <person name="Tabima J.F."/>
            <person name="Weisberg A.J."/>
            <person name="Lopes L.D."/>
            <person name="Wiseman M.S."/>
            <person name="Wiseman M.S."/>
            <person name="Pupko T."/>
            <person name="Belcher M.S."/>
            <person name="Sechler A.J."/>
            <person name="Tancos M.A."/>
            <person name="Schroeder B.K."/>
            <person name="Murray T.D."/>
            <person name="Luster D.G."/>
            <person name="Schneider W.L."/>
            <person name="Rogers E."/>
            <person name="Andreote F.D."/>
            <person name="Grunwald N.J."/>
            <person name="Putnam M.L."/>
            <person name="Chang J.H."/>
        </authorList>
    </citation>
    <scope>NUCLEOTIDE SEQUENCE [LARGE SCALE GENOMIC DNA]</scope>
    <source>
        <strain evidence="2 3">AY1I9</strain>
    </source>
</reference>
<name>A0ABD6W665_RATRA</name>
<proteinExistence type="predicted"/>